<organism evidence="2">
    <name type="scientific">Timema bartmani</name>
    <dbReference type="NCBI Taxonomy" id="61472"/>
    <lineage>
        <taxon>Eukaryota</taxon>
        <taxon>Metazoa</taxon>
        <taxon>Ecdysozoa</taxon>
        <taxon>Arthropoda</taxon>
        <taxon>Hexapoda</taxon>
        <taxon>Insecta</taxon>
        <taxon>Pterygota</taxon>
        <taxon>Neoptera</taxon>
        <taxon>Polyneoptera</taxon>
        <taxon>Phasmatodea</taxon>
        <taxon>Timematodea</taxon>
        <taxon>Timematoidea</taxon>
        <taxon>Timematidae</taxon>
        <taxon>Timema</taxon>
    </lineage>
</organism>
<dbReference type="AlphaFoldDB" id="A0A7R9EUD2"/>
<evidence type="ECO:0000256" key="1">
    <source>
        <dbReference type="SAM" id="MobiDB-lite"/>
    </source>
</evidence>
<reference evidence="2" key="1">
    <citation type="submission" date="2020-11" db="EMBL/GenBank/DDBJ databases">
        <authorList>
            <person name="Tran Van P."/>
        </authorList>
    </citation>
    <scope>NUCLEOTIDE SEQUENCE</scope>
</reference>
<protein>
    <submittedName>
        <fullName evidence="2">Uncharacterized protein</fullName>
    </submittedName>
</protein>
<name>A0A7R9EUD2_9NEOP</name>
<feature type="region of interest" description="Disordered" evidence="1">
    <location>
        <begin position="53"/>
        <end position="85"/>
    </location>
</feature>
<accession>A0A7R9EUD2</accession>
<proteinExistence type="predicted"/>
<gene>
    <name evidence="2" type="ORF">TBIB3V08_LOCUS3530</name>
</gene>
<feature type="compositionally biased region" description="Low complexity" evidence="1">
    <location>
        <begin position="134"/>
        <end position="164"/>
    </location>
</feature>
<sequence length="209" mass="22237">MRGEQQGPPKLSGEEGAGNGSCFLKWSNNILLPPRPNDKTSCLFNTGRGGVVPYDHPDRISTPSPPPSPVRTRVGSCRVSKVAPPRRGQCNRLHAEPSLTTITEEGNSWHSTHEIVVQPELVVETTTYGPTQKTASESCPSSQTSTPPSSTQSHVTTKVTATAHVKVEVHTPLPGAVDREIGGGNSKSRSSRSSRDSGSESDHSGRHSS</sequence>
<evidence type="ECO:0000313" key="2">
    <source>
        <dbReference type="EMBL" id="CAD7441056.1"/>
    </source>
</evidence>
<dbReference type="EMBL" id="OD565181">
    <property type="protein sequence ID" value="CAD7441056.1"/>
    <property type="molecule type" value="Genomic_DNA"/>
</dbReference>
<feature type="region of interest" description="Disordered" evidence="1">
    <location>
        <begin position="127"/>
        <end position="209"/>
    </location>
</feature>
<feature type="compositionally biased region" description="Basic and acidic residues" evidence="1">
    <location>
        <begin position="193"/>
        <end position="209"/>
    </location>
</feature>